<evidence type="ECO:0000256" key="7">
    <source>
        <dbReference type="SAM" id="Phobius"/>
    </source>
</evidence>
<dbReference type="InterPro" id="IPR003439">
    <property type="entry name" value="ABC_transporter-like_ATP-bd"/>
</dbReference>
<dbReference type="GO" id="GO:0005524">
    <property type="term" value="F:ATP binding"/>
    <property type="evidence" value="ECO:0007669"/>
    <property type="project" value="UniProtKB-KW"/>
</dbReference>
<proteinExistence type="predicted"/>
<dbReference type="Pfam" id="PF00664">
    <property type="entry name" value="ABC_membrane"/>
    <property type="match status" value="2"/>
</dbReference>
<evidence type="ECO:0000256" key="1">
    <source>
        <dbReference type="ARBA" id="ARBA00004141"/>
    </source>
</evidence>
<dbReference type="EMBL" id="AWSO01000753">
    <property type="protein sequence ID" value="ESK87686.1"/>
    <property type="molecule type" value="Genomic_DNA"/>
</dbReference>
<comment type="subcellular location">
    <subcellularLocation>
        <location evidence="1">Membrane</location>
        <topology evidence="1">Multi-pass membrane protein</topology>
    </subcellularLocation>
</comment>
<dbReference type="Proteomes" id="UP000017559">
    <property type="component" value="Unassembled WGS sequence"/>
</dbReference>
<dbReference type="Pfam" id="PF00005">
    <property type="entry name" value="ABC_tran"/>
    <property type="match status" value="2"/>
</dbReference>
<keyword evidence="5 7" id="KW-1133">Transmembrane helix</keyword>
<evidence type="ECO:0000256" key="4">
    <source>
        <dbReference type="ARBA" id="ARBA00022840"/>
    </source>
</evidence>
<feature type="transmembrane region" description="Helical" evidence="7">
    <location>
        <begin position="258"/>
        <end position="279"/>
    </location>
</feature>
<dbReference type="InterPro" id="IPR003593">
    <property type="entry name" value="AAA+_ATPase"/>
</dbReference>
<feature type="transmembrane region" description="Helical" evidence="7">
    <location>
        <begin position="974"/>
        <end position="998"/>
    </location>
</feature>
<feature type="transmembrane region" description="Helical" evidence="7">
    <location>
        <begin position="177"/>
        <end position="198"/>
    </location>
</feature>
<dbReference type="HOGENOM" id="CLU_000604_17_2_1"/>
<sequence length="1417" mass="153821">MNPSPATLATLFSFLTRRQLILFLIPAILSSICSGFIPPIMTVIVGQVFQAFSLFPLPPTTPTSDDKRALLHSVGMSAVQLVGLATASVALSSLSSFFWVSVAERNTKSLRLAIYTTLIRRPMAFYDSRDPGALLASFTNDADSVRLSTGLASGLLIQHLTTTIVALVLAFTQSPLLTLLTLSAIPLLTIVQAISQVWSARFIATERDILSSLTSHINTTLSLLPTIRLFNLAQSPLRTLADIHKTLTSTDIRINTTFAISSSMTELLIMAMFVQAFWFGSTLVRQGKIDVGGVMAVFWACLVASSNLQMAVAQLAGLQRGRVALGGLYSKEGLLAEGGSGDEEPQAPSTPTFPRFKSGMKKIHPAAPARGELTLHGVSFSYPNAEAPALQDVEMFIPAGEMTFLVGASGSGKSSLTGLLAGFYQPNNGQILLDDQDLPYLSPVYVTENVGIVSQGIPPIIPGESIHFNISIGAAHPEMMTRGQIVDACRAALLHDFIRDLPDGYDTVLGAPSTTSSDKQEFEGGVPCASGVYLSPGQLQRLSLARAYLRNPPVLILDEPTSALDPVGRELVTSALKKWRKGKTTVVIGHEFGDGETATIQPIDFVYVMKDGQVAECGFRADLEGAKEGEFSRLLRVQRGEEKDADAISFESDQDEQEVLPTYRQSQLLEEKRMSAYPNRLTIAASGAVAGWMLDVVNDLTSAASNSTTTLPRRNTLFPLVPPLNLTNSNTKLRRTSSFELSPITTSPTIERRRSLQFTPTSPTFHYDNKDNNNRASVEDDLEFEQEKGVLEMSGRMAQKRPTRRTRPVATPALEITVSQPLQTEETHAPPPGLFKTIGRVYPTVERRGLPIIALGLVCALASGAMIPIFSFLLSRLLFLVSTIPANSPASASKEEVNKWGGIVLSIVVLDSAFIGLKFWLNECESGRWVCRVRERVLGGLVGVSRTWWDADKERTPQGMVPVMTTTLPLIRPLLSLILPQSLTTLSILSISLLLALIRGWELTLTGIALVPVFLGVMTIQGRLVASQEQRILAAKNRITSEVLLFVSAIKGIRGAHLQPTYTTRMNDAVGESCRIGVRGAFVEGATLGIASALIYLSEGVLFYVGAVLVAGGRVEYSKMVETLNLVVFAVSIGGQGVGFVNKIAKTLEATDQIMTLLNDIEASPRDTIPKTIPPSNGQGYEICFDTVSFAYPSAPTERVLKDVSFTLRPGELVAVVGSSGGGKSTLSGLLEGELQPTSGRIVLRREKDDDEYDLKDVDVRWWREQMGVVEQGNTLFPEVSVAENLFSSDVEYDWLADIPKDKAKAKELSGGQAQRVMIARALERSPRAKVLVMDEPTSALDPVREEKVLHTLQSYVVEQQGRMGLMVTHRLPAMKAVDRILVLDGGRVVQEGAYDELIEEEEGVFKRLASGGVWMS</sequence>
<feature type="domain" description="ABC transmembrane type-1" evidence="9">
    <location>
        <begin position="27"/>
        <end position="320"/>
    </location>
</feature>
<feature type="transmembrane region" description="Helical" evidence="7">
    <location>
        <begin position="20"/>
        <end position="49"/>
    </location>
</feature>
<dbReference type="PANTHER" id="PTHR43394:SF15">
    <property type="entry name" value="ALPHA-FACTOR-TRANSPORTING ATPASE"/>
    <property type="match status" value="1"/>
</dbReference>
<feature type="transmembrane region" description="Helical" evidence="7">
    <location>
        <begin position="151"/>
        <end position="171"/>
    </location>
</feature>
<name>V2X4K2_MONRO</name>
<evidence type="ECO:0000259" key="8">
    <source>
        <dbReference type="PROSITE" id="PS50893"/>
    </source>
</evidence>
<dbReference type="GO" id="GO:0090374">
    <property type="term" value="P:oligopeptide export from mitochondrion"/>
    <property type="evidence" value="ECO:0007669"/>
    <property type="project" value="TreeGrafter"/>
</dbReference>
<dbReference type="SMART" id="SM00382">
    <property type="entry name" value="AAA"/>
    <property type="match status" value="2"/>
</dbReference>
<dbReference type="KEGG" id="mrr:Moror_1867"/>
<keyword evidence="4" id="KW-0067">ATP-binding</keyword>
<reference evidence="10 11" key="1">
    <citation type="journal article" date="2014" name="BMC Genomics">
        <title>Genome and secretome analysis of the hemibiotrophic fungal pathogen, Moniliophthora roreri, which causes frosty pod rot disease of cacao: mechanisms of the biotrophic and necrotrophic phases.</title>
        <authorList>
            <person name="Meinhardt L.W."/>
            <person name="Costa G.G.L."/>
            <person name="Thomazella D.P.T."/>
            <person name="Teixeira P.J.P.L."/>
            <person name="Carazzolle M.F."/>
            <person name="Schuster S.C."/>
            <person name="Carlson J.E."/>
            <person name="Guiltinan M.J."/>
            <person name="Mieczkowski P."/>
            <person name="Farmer A."/>
            <person name="Ramaraj T."/>
            <person name="Crozier J."/>
            <person name="Davis R.E."/>
            <person name="Shao J."/>
            <person name="Melnick R.L."/>
            <person name="Pereira G.A.G."/>
            <person name="Bailey B.A."/>
        </authorList>
    </citation>
    <scope>NUCLEOTIDE SEQUENCE [LARGE SCALE GENOMIC DNA]</scope>
    <source>
        <strain evidence="10 11">MCA 2997</strain>
    </source>
</reference>
<evidence type="ECO:0008006" key="12">
    <source>
        <dbReference type="Google" id="ProtNLM"/>
    </source>
</evidence>
<evidence type="ECO:0000256" key="5">
    <source>
        <dbReference type="ARBA" id="ARBA00022989"/>
    </source>
</evidence>
<feature type="transmembrane region" description="Helical" evidence="7">
    <location>
        <begin position="1004"/>
        <end position="1026"/>
    </location>
</feature>
<dbReference type="SUPFAM" id="SSF52540">
    <property type="entry name" value="P-loop containing nucleoside triphosphate hydrolases"/>
    <property type="match status" value="2"/>
</dbReference>
<evidence type="ECO:0000313" key="11">
    <source>
        <dbReference type="Proteomes" id="UP000017559"/>
    </source>
</evidence>
<dbReference type="InterPro" id="IPR036640">
    <property type="entry name" value="ABC1_TM_sf"/>
</dbReference>
<comment type="caution">
    <text evidence="10">The sequence shown here is derived from an EMBL/GenBank/DDBJ whole genome shotgun (WGS) entry which is preliminary data.</text>
</comment>
<gene>
    <name evidence="10" type="ORF">Moror_1867</name>
</gene>
<feature type="domain" description="ABC transporter" evidence="8">
    <location>
        <begin position="1183"/>
        <end position="1411"/>
    </location>
</feature>
<dbReference type="CDD" id="cd18577">
    <property type="entry name" value="ABC_6TM_Pgp_ABCB1_D1_like"/>
    <property type="match status" value="1"/>
</dbReference>
<dbReference type="InterPro" id="IPR011527">
    <property type="entry name" value="ABC1_TM_dom"/>
</dbReference>
<dbReference type="PANTHER" id="PTHR43394">
    <property type="entry name" value="ATP-DEPENDENT PERMEASE MDL1, MITOCHONDRIAL"/>
    <property type="match status" value="1"/>
</dbReference>
<accession>V2X4K2</accession>
<keyword evidence="11" id="KW-1185">Reference proteome</keyword>
<dbReference type="SUPFAM" id="SSF90123">
    <property type="entry name" value="ABC transporter transmembrane region"/>
    <property type="match status" value="2"/>
</dbReference>
<feature type="transmembrane region" description="Helical" evidence="7">
    <location>
        <begin position="852"/>
        <end position="880"/>
    </location>
</feature>
<dbReference type="InterPro" id="IPR017871">
    <property type="entry name" value="ABC_transporter-like_CS"/>
</dbReference>
<dbReference type="Gene3D" id="3.40.50.300">
    <property type="entry name" value="P-loop containing nucleotide triphosphate hydrolases"/>
    <property type="match status" value="2"/>
</dbReference>
<feature type="domain" description="ABC transmembrane type-1" evidence="9">
    <location>
        <begin position="854"/>
        <end position="1153"/>
    </location>
</feature>
<evidence type="ECO:0000256" key="6">
    <source>
        <dbReference type="ARBA" id="ARBA00023136"/>
    </source>
</evidence>
<feature type="domain" description="ABC transporter" evidence="8">
    <location>
        <begin position="373"/>
        <end position="636"/>
    </location>
</feature>
<dbReference type="InterPro" id="IPR027417">
    <property type="entry name" value="P-loop_NTPase"/>
</dbReference>
<dbReference type="PROSITE" id="PS50893">
    <property type="entry name" value="ABC_TRANSPORTER_2"/>
    <property type="match status" value="2"/>
</dbReference>
<evidence type="ECO:0000313" key="10">
    <source>
        <dbReference type="EMBL" id="ESK87686.1"/>
    </source>
</evidence>
<feature type="transmembrane region" description="Helical" evidence="7">
    <location>
        <begin position="1085"/>
        <end position="1111"/>
    </location>
</feature>
<keyword evidence="2 7" id="KW-0812">Transmembrane</keyword>
<keyword evidence="3" id="KW-0547">Nucleotide-binding</keyword>
<dbReference type="PROSITE" id="PS00211">
    <property type="entry name" value="ABC_TRANSPORTER_1"/>
    <property type="match status" value="2"/>
</dbReference>
<keyword evidence="6 7" id="KW-0472">Membrane</keyword>
<evidence type="ECO:0000256" key="3">
    <source>
        <dbReference type="ARBA" id="ARBA00022741"/>
    </source>
</evidence>
<feature type="transmembrane region" description="Helical" evidence="7">
    <location>
        <begin position="69"/>
        <end position="102"/>
    </location>
</feature>
<dbReference type="GO" id="GO:0015421">
    <property type="term" value="F:ABC-type oligopeptide transporter activity"/>
    <property type="evidence" value="ECO:0007669"/>
    <property type="project" value="TreeGrafter"/>
</dbReference>
<organism evidence="10 11">
    <name type="scientific">Moniliophthora roreri (strain MCA 2997)</name>
    <name type="common">Cocoa frosty pod rot fungus</name>
    <name type="synonym">Crinipellis roreri</name>
    <dbReference type="NCBI Taxonomy" id="1381753"/>
    <lineage>
        <taxon>Eukaryota</taxon>
        <taxon>Fungi</taxon>
        <taxon>Dikarya</taxon>
        <taxon>Basidiomycota</taxon>
        <taxon>Agaricomycotina</taxon>
        <taxon>Agaricomycetes</taxon>
        <taxon>Agaricomycetidae</taxon>
        <taxon>Agaricales</taxon>
        <taxon>Marasmiineae</taxon>
        <taxon>Marasmiaceae</taxon>
        <taxon>Moniliophthora</taxon>
    </lineage>
</organism>
<dbReference type="OrthoDB" id="6500128at2759"/>
<dbReference type="InterPro" id="IPR039421">
    <property type="entry name" value="Type_1_exporter"/>
</dbReference>
<dbReference type="GO" id="GO:0016887">
    <property type="term" value="F:ATP hydrolysis activity"/>
    <property type="evidence" value="ECO:0007669"/>
    <property type="project" value="InterPro"/>
</dbReference>
<dbReference type="STRING" id="1381753.V2X4K2"/>
<dbReference type="CDD" id="cd03228">
    <property type="entry name" value="ABCC_MRP_Like"/>
    <property type="match status" value="1"/>
</dbReference>
<protein>
    <recommendedName>
        <fullName evidence="12">P-loop containing nucleoside triphosphate hydrolase protein</fullName>
    </recommendedName>
</protein>
<dbReference type="Gene3D" id="1.20.1560.10">
    <property type="entry name" value="ABC transporter type 1, transmembrane domain"/>
    <property type="match status" value="2"/>
</dbReference>
<dbReference type="GO" id="GO:0005743">
    <property type="term" value="C:mitochondrial inner membrane"/>
    <property type="evidence" value="ECO:0007669"/>
    <property type="project" value="TreeGrafter"/>
</dbReference>
<evidence type="ECO:0000259" key="9">
    <source>
        <dbReference type="PROSITE" id="PS50929"/>
    </source>
</evidence>
<dbReference type="PROSITE" id="PS50929">
    <property type="entry name" value="ABC_TM1F"/>
    <property type="match status" value="2"/>
</dbReference>
<evidence type="ECO:0000256" key="2">
    <source>
        <dbReference type="ARBA" id="ARBA00022692"/>
    </source>
</evidence>